<dbReference type="EMBL" id="WNKY01000017">
    <property type="protein sequence ID" value="MTV39162.1"/>
    <property type="molecule type" value="Genomic_DNA"/>
</dbReference>
<evidence type="ECO:0000313" key="2">
    <source>
        <dbReference type="EMBL" id="MTV39162.1"/>
    </source>
</evidence>
<organism evidence="2 3">
    <name type="scientific">Duganella radicis</name>
    <dbReference type="NCBI Taxonomy" id="551988"/>
    <lineage>
        <taxon>Bacteria</taxon>
        <taxon>Pseudomonadati</taxon>
        <taxon>Pseudomonadota</taxon>
        <taxon>Betaproteobacteria</taxon>
        <taxon>Burkholderiales</taxon>
        <taxon>Oxalobacteraceae</taxon>
        <taxon>Telluria group</taxon>
        <taxon>Duganella</taxon>
    </lineage>
</organism>
<accession>A0A6L6PJN2</accession>
<dbReference type="RefSeq" id="WP_155464788.1">
    <property type="nucleotide sequence ID" value="NZ_WNKY01000017.1"/>
</dbReference>
<dbReference type="AlphaFoldDB" id="A0A6L6PJN2"/>
<evidence type="ECO:0000313" key="3">
    <source>
        <dbReference type="Proteomes" id="UP000475582"/>
    </source>
</evidence>
<dbReference type="InterPro" id="IPR014914">
    <property type="entry name" value="RES_dom"/>
</dbReference>
<feature type="domain" description="RES" evidence="1">
    <location>
        <begin position="5"/>
        <end position="82"/>
    </location>
</feature>
<proteinExistence type="predicted"/>
<sequence>MSTVIWRIAATTPDHAADDLSGAGTKVTGGRWNSPGTAVVYCSENISLAVLETIAHLRAGALPYNRYLVRIKVPDDVWLQRQVLAPPPAGAMISAAIVKKWVYDPRLFQT</sequence>
<dbReference type="Pfam" id="PF08808">
    <property type="entry name" value="RES"/>
    <property type="match status" value="1"/>
</dbReference>
<dbReference type="OrthoDB" id="9789501at2"/>
<comment type="caution">
    <text evidence="2">The sequence shown here is derived from an EMBL/GenBank/DDBJ whole genome shotgun (WGS) entry which is preliminary data.</text>
</comment>
<protein>
    <submittedName>
        <fullName evidence="2">RES domain-containing protein</fullName>
    </submittedName>
</protein>
<gene>
    <name evidence="2" type="ORF">GM676_16420</name>
</gene>
<keyword evidence="3" id="KW-1185">Reference proteome</keyword>
<reference evidence="2 3" key="1">
    <citation type="submission" date="2019-11" db="EMBL/GenBank/DDBJ databases">
        <title>Type strains purchased from KCTC, JCM and DSMZ.</title>
        <authorList>
            <person name="Lu H."/>
        </authorList>
    </citation>
    <scope>NUCLEOTIDE SEQUENCE [LARGE SCALE GENOMIC DNA]</scope>
    <source>
        <strain evidence="2 3">KCTC 22382</strain>
    </source>
</reference>
<name>A0A6L6PJN2_9BURK</name>
<dbReference type="Proteomes" id="UP000475582">
    <property type="component" value="Unassembled WGS sequence"/>
</dbReference>
<evidence type="ECO:0000259" key="1">
    <source>
        <dbReference type="Pfam" id="PF08808"/>
    </source>
</evidence>